<keyword evidence="3 6" id="KW-0479">Metal-binding</keyword>
<name>A0A8K0TNV4_9PEZI</name>
<evidence type="ECO:0000256" key="5">
    <source>
        <dbReference type="ARBA" id="ARBA00022842"/>
    </source>
</evidence>
<comment type="cofactor">
    <cofactor evidence="1 6">
        <name>Mg(2+)</name>
        <dbReference type="ChEBI" id="CHEBI:18420"/>
    </cofactor>
</comment>
<dbReference type="CDD" id="cd01517">
    <property type="entry name" value="PAP_phosphatase"/>
    <property type="match status" value="1"/>
</dbReference>
<feature type="binding site" evidence="6">
    <location>
        <position position="140"/>
    </location>
    <ligand>
        <name>Mg(2+)</name>
        <dbReference type="ChEBI" id="CHEBI:18420"/>
        <label>1</label>
        <note>catalytic</note>
    </ligand>
</feature>
<dbReference type="PANTHER" id="PTHR43200:SF2">
    <property type="entry name" value="3'(2'),5'-BISPHOSPHATE NUCLEOTIDASE"/>
    <property type="match status" value="1"/>
</dbReference>
<keyword evidence="8" id="KW-1185">Reference proteome</keyword>
<dbReference type="Gene3D" id="3.40.190.80">
    <property type="match status" value="1"/>
</dbReference>
<feature type="binding site" evidence="6">
    <location>
        <position position="77"/>
    </location>
    <ligand>
        <name>Mg(2+)</name>
        <dbReference type="ChEBI" id="CHEBI:18420"/>
        <label>1</label>
        <note>catalytic</note>
    </ligand>
</feature>
<feature type="binding site" evidence="6">
    <location>
        <position position="298"/>
    </location>
    <ligand>
        <name>Mg(2+)</name>
        <dbReference type="ChEBI" id="CHEBI:18420"/>
        <label>1</label>
        <note>catalytic</note>
    </ligand>
</feature>
<evidence type="ECO:0000256" key="2">
    <source>
        <dbReference type="ARBA" id="ARBA00009759"/>
    </source>
</evidence>
<reference evidence="7" key="1">
    <citation type="journal article" date="2021" name="Nat. Commun.">
        <title>Genetic determinants of endophytism in the Arabidopsis root mycobiome.</title>
        <authorList>
            <person name="Mesny F."/>
            <person name="Miyauchi S."/>
            <person name="Thiergart T."/>
            <person name="Pickel B."/>
            <person name="Atanasova L."/>
            <person name="Karlsson M."/>
            <person name="Huettel B."/>
            <person name="Barry K.W."/>
            <person name="Haridas S."/>
            <person name="Chen C."/>
            <person name="Bauer D."/>
            <person name="Andreopoulos W."/>
            <person name="Pangilinan J."/>
            <person name="LaButti K."/>
            <person name="Riley R."/>
            <person name="Lipzen A."/>
            <person name="Clum A."/>
            <person name="Drula E."/>
            <person name="Henrissat B."/>
            <person name="Kohler A."/>
            <person name="Grigoriev I.V."/>
            <person name="Martin F.M."/>
            <person name="Hacquard S."/>
        </authorList>
    </citation>
    <scope>NUCLEOTIDE SEQUENCE</scope>
    <source>
        <strain evidence="7">MPI-CAGE-AT-0016</strain>
    </source>
</reference>
<accession>A0A8K0TNV4</accession>
<dbReference type="Proteomes" id="UP000813385">
    <property type="component" value="Unassembled WGS sequence"/>
</dbReference>
<dbReference type="InterPro" id="IPR051090">
    <property type="entry name" value="Inositol_monoP_superfamily"/>
</dbReference>
<dbReference type="Gene3D" id="3.30.540.10">
    <property type="entry name" value="Fructose-1,6-Bisphosphatase, subunit A, domain 1"/>
    <property type="match status" value="1"/>
</dbReference>
<dbReference type="PRINTS" id="PR00377">
    <property type="entry name" value="IMPHPHTASES"/>
</dbReference>
<comment type="similarity">
    <text evidence="2">Belongs to the inositol monophosphatase superfamily.</text>
</comment>
<dbReference type="SUPFAM" id="SSF56655">
    <property type="entry name" value="Carbohydrate phosphatase"/>
    <property type="match status" value="1"/>
</dbReference>
<evidence type="ECO:0000256" key="4">
    <source>
        <dbReference type="ARBA" id="ARBA00022801"/>
    </source>
</evidence>
<sequence>MDSPYARELHTAIAAVQHASSLTRLVLAAAHAANAAGAVDSVSKTDHSPVTVADFAAQALLTAAIRAAFPDDRFVGEETADELRANPALLASVWDYIQQAARLAPADSPLVLPDSPEHACELIDLPGSGVPGPGRIWVFDPVDGTKTFIRGEIYAVNACLMIDGAQTVAVVGLPNLAPNANPPLRNDTVDPNPQGGSILYAINGHGSFIRPLAGAPDLAGTLIPQHDPRPTELRLVTSLDATSAAPGVHEKIAARLGLTYPGSDLLGWVARWASLALGHANVTFWVYKRRERLGKIWDHAGAMLLFQEAGGKVTDLDGKAPDLVAGRQMVANYGWVAAPAGIHGDVLKTVREAMVEDGLGHLLL</sequence>
<evidence type="ECO:0000256" key="3">
    <source>
        <dbReference type="ARBA" id="ARBA00022723"/>
    </source>
</evidence>
<dbReference type="GO" id="GO:0046872">
    <property type="term" value="F:metal ion binding"/>
    <property type="evidence" value="ECO:0007669"/>
    <property type="project" value="UniProtKB-KW"/>
</dbReference>
<gene>
    <name evidence="7" type="ORF">B0T11DRAFT_59300</name>
</gene>
<dbReference type="OrthoDB" id="411145at2759"/>
<evidence type="ECO:0000256" key="1">
    <source>
        <dbReference type="ARBA" id="ARBA00001946"/>
    </source>
</evidence>
<feature type="binding site" evidence="6">
    <location>
        <position position="143"/>
    </location>
    <ligand>
        <name>Mg(2+)</name>
        <dbReference type="ChEBI" id="CHEBI:18420"/>
        <label>1</label>
        <note>catalytic</note>
    </ligand>
</feature>
<keyword evidence="5 6" id="KW-0460">Magnesium</keyword>
<evidence type="ECO:0000313" key="8">
    <source>
        <dbReference type="Proteomes" id="UP000813385"/>
    </source>
</evidence>
<dbReference type="GO" id="GO:0000103">
    <property type="term" value="P:sulfate assimilation"/>
    <property type="evidence" value="ECO:0007669"/>
    <property type="project" value="TreeGrafter"/>
</dbReference>
<proteinExistence type="inferred from homology"/>
<dbReference type="PANTHER" id="PTHR43200">
    <property type="entry name" value="PHOSPHATASE"/>
    <property type="match status" value="1"/>
</dbReference>
<dbReference type="EMBL" id="JAGPXD010000002">
    <property type="protein sequence ID" value="KAH7367982.1"/>
    <property type="molecule type" value="Genomic_DNA"/>
</dbReference>
<keyword evidence="4" id="KW-0378">Hydrolase</keyword>
<dbReference type="InterPro" id="IPR000760">
    <property type="entry name" value="Inositol_monophosphatase-like"/>
</dbReference>
<comment type="caution">
    <text evidence="7">The sequence shown here is derived from an EMBL/GenBank/DDBJ whole genome shotgun (WGS) entry which is preliminary data.</text>
</comment>
<organism evidence="7 8">
    <name type="scientific">Plectosphaerella cucumerina</name>
    <dbReference type="NCBI Taxonomy" id="40658"/>
    <lineage>
        <taxon>Eukaryota</taxon>
        <taxon>Fungi</taxon>
        <taxon>Dikarya</taxon>
        <taxon>Ascomycota</taxon>
        <taxon>Pezizomycotina</taxon>
        <taxon>Sordariomycetes</taxon>
        <taxon>Hypocreomycetidae</taxon>
        <taxon>Glomerellales</taxon>
        <taxon>Plectosphaerellaceae</taxon>
        <taxon>Plectosphaerella</taxon>
    </lineage>
</organism>
<dbReference type="Pfam" id="PF00459">
    <property type="entry name" value="Inositol_P"/>
    <property type="match status" value="1"/>
</dbReference>
<dbReference type="GO" id="GO:0008441">
    <property type="term" value="F:3'(2'),5'-bisphosphate nucleotidase activity"/>
    <property type="evidence" value="ECO:0007669"/>
    <property type="project" value="TreeGrafter"/>
</dbReference>
<evidence type="ECO:0000256" key="6">
    <source>
        <dbReference type="PIRSR" id="PIRSR600760-2"/>
    </source>
</evidence>
<dbReference type="AlphaFoldDB" id="A0A8K0TNV4"/>
<protein>
    <submittedName>
        <fullName evidence="7">Inositol monophosphatase family protein</fullName>
    </submittedName>
</protein>
<evidence type="ECO:0000313" key="7">
    <source>
        <dbReference type="EMBL" id="KAH7367982.1"/>
    </source>
</evidence>